<dbReference type="InterPro" id="IPR004210">
    <property type="entry name" value="BESS_motif"/>
</dbReference>
<sequence>MAIRTPNVQKVRFSTDEDDFLIEFVHTHTILYDLKHEEFKNRIKKELIWSDAGKILNREGSECKKRWKSIRDHYRREKKEEKGSAGSAKKKRAVYWDRLRFLDGVEEGESFMNDPSAPDNQITAAEDDFADEENYENGMCEYTYEDQSMEEPENRELNKTAFLASKLKRRKENYTINNYLKNKKDYMKNFKKCLQELVKPISQETENEHDLFFKSVAGTVKKLRPDLIVRTKAKIFQIVSEMELLNQQSSSTADTAQASTASSSWTTPKLQSEDSKTSDHVSKEP</sequence>
<dbReference type="PROSITE" id="PS50090">
    <property type="entry name" value="MYB_LIKE"/>
    <property type="match status" value="1"/>
</dbReference>
<proteinExistence type="predicted"/>
<dbReference type="EMBL" id="GEDC01006921">
    <property type="protein sequence ID" value="JAS30377.1"/>
    <property type="molecule type" value="Transcribed_RNA"/>
</dbReference>
<feature type="region of interest" description="Disordered" evidence="2">
    <location>
        <begin position="247"/>
        <end position="285"/>
    </location>
</feature>
<evidence type="ECO:0000259" key="4">
    <source>
        <dbReference type="PROSITE" id="PS51029"/>
    </source>
</evidence>
<evidence type="ECO:0000313" key="6">
    <source>
        <dbReference type="EMBL" id="JAS30377.1"/>
    </source>
</evidence>
<dbReference type="InterPro" id="IPR001005">
    <property type="entry name" value="SANT/Myb"/>
</dbReference>
<feature type="compositionally biased region" description="Basic and acidic residues" evidence="2">
    <location>
        <begin position="271"/>
        <end position="285"/>
    </location>
</feature>
<feature type="compositionally biased region" description="Low complexity" evidence="2">
    <location>
        <begin position="247"/>
        <end position="267"/>
    </location>
</feature>
<evidence type="ECO:0000256" key="2">
    <source>
        <dbReference type="SAM" id="MobiDB-lite"/>
    </source>
</evidence>
<dbReference type="GO" id="GO:0005634">
    <property type="term" value="C:nucleus"/>
    <property type="evidence" value="ECO:0007669"/>
    <property type="project" value="UniProtKB-SubCell"/>
</dbReference>
<accession>A0A1B6DXI5</accession>
<evidence type="ECO:0000259" key="5">
    <source>
        <dbReference type="PROSITE" id="PS51031"/>
    </source>
</evidence>
<dbReference type="GO" id="GO:0003677">
    <property type="term" value="F:DNA binding"/>
    <property type="evidence" value="ECO:0007669"/>
    <property type="project" value="InterPro"/>
</dbReference>
<dbReference type="PROSITE" id="PS51029">
    <property type="entry name" value="MADF"/>
    <property type="match status" value="1"/>
</dbReference>
<evidence type="ECO:0008006" key="7">
    <source>
        <dbReference type="Google" id="ProtNLM"/>
    </source>
</evidence>
<feature type="domain" description="BESS" evidence="5">
    <location>
        <begin position="206"/>
        <end position="245"/>
    </location>
</feature>
<dbReference type="InterPro" id="IPR039353">
    <property type="entry name" value="TF_Adf1"/>
</dbReference>
<dbReference type="AlphaFoldDB" id="A0A1B6DXI5"/>
<comment type="subcellular location">
    <subcellularLocation>
        <location evidence="1">Nucleus</location>
    </subcellularLocation>
</comment>
<gene>
    <name evidence="6" type="ORF">g.1032</name>
</gene>
<feature type="domain" description="MADF" evidence="4">
    <location>
        <begin position="20"/>
        <end position="107"/>
    </location>
</feature>
<keyword evidence="1" id="KW-0539">Nucleus</keyword>
<organism evidence="6">
    <name type="scientific">Clastoptera arizonana</name>
    <name type="common">Arizona spittle bug</name>
    <dbReference type="NCBI Taxonomy" id="38151"/>
    <lineage>
        <taxon>Eukaryota</taxon>
        <taxon>Metazoa</taxon>
        <taxon>Ecdysozoa</taxon>
        <taxon>Arthropoda</taxon>
        <taxon>Hexapoda</taxon>
        <taxon>Insecta</taxon>
        <taxon>Pterygota</taxon>
        <taxon>Neoptera</taxon>
        <taxon>Paraneoptera</taxon>
        <taxon>Hemiptera</taxon>
        <taxon>Auchenorrhyncha</taxon>
        <taxon>Cercopoidea</taxon>
        <taxon>Clastopteridae</taxon>
        <taxon>Clastoptera</taxon>
    </lineage>
</organism>
<dbReference type="Pfam" id="PF10545">
    <property type="entry name" value="MADF_DNA_bdg"/>
    <property type="match status" value="1"/>
</dbReference>
<protein>
    <recommendedName>
        <fullName evidence="7">MADF domain-containing protein</fullName>
    </recommendedName>
</protein>
<dbReference type="InterPro" id="IPR006578">
    <property type="entry name" value="MADF-dom"/>
</dbReference>
<name>A0A1B6DXI5_9HEMI</name>
<reference evidence="6" key="1">
    <citation type="submission" date="2015-12" db="EMBL/GenBank/DDBJ databases">
        <title>De novo transcriptome assembly of four potential Pierce s Disease insect vectors from Arizona vineyards.</title>
        <authorList>
            <person name="Tassone E.E."/>
        </authorList>
    </citation>
    <scope>NUCLEOTIDE SEQUENCE</scope>
</reference>
<dbReference type="PANTHER" id="PTHR12243:SF67">
    <property type="entry name" value="COREPRESSOR OF PANGOLIN, ISOFORM A-RELATED"/>
    <property type="match status" value="1"/>
</dbReference>
<dbReference type="PROSITE" id="PS51031">
    <property type="entry name" value="BESS"/>
    <property type="match status" value="1"/>
</dbReference>
<evidence type="ECO:0000256" key="1">
    <source>
        <dbReference type="PROSITE-ProRule" id="PRU00371"/>
    </source>
</evidence>
<dbReference type="PANTHER" id="PTHR12243">
    <property type="entry name" value="MADF DOMAIN TRANSCRIPTION FACTOR"/>
    <property type="match status" value="1"/>
</dbReference>
<dbReference type="SMART" id="SM00595">
    <property type="entry name" value="MADF"/>
    <property type="match status" value="1"/>
</dbReference>
<evidence type="ECO:0000259" key="3">
    <source>
        <dbReference type="PROSITE" id="PS50090"/>
    </source>
</evidence>
<feature type="domain" description="Myb-like" evidence="3">
    <location>
        <begin position="5"/>
        <end position="71"/>
    </location>
</feature>